<feature type="transmembrane region" description="Helical" evidence="1">
    <location>
        <begin position="20"/>
        <end position="43"/>
    </location>
</feature>
<evidence type="ECO:0000313" key="3">
    <source>
        <dbReference type="EMBL" id="EGH10173.1"/>
    </source>
</evidence>
<dbReference type="EMBL" id="ADWY01000386">
    <property type="protein sequence ID" value="EGH10173.1"/>
    <property type="molecule type" value="Genomic_DNA"/>
</dbReference>
<evidence type="ECO:0000313" key="4">
    <source>
        <dbReference type="Proteomes" id="UP000005466"/>
    </source>
</evidence>
<dbReference type="GO" id="GO:0015232">
    <property type="term" value="F:heme transmembrane transporter activity"/>
    <property type="evidence" value="ECO:0007669"/>
    <property type="project" value="InterPro"/>
</dbReference>
<evidence type="ECO:0000256" key="1">
    <source>
        <dbReference type="SAM" id="Phobius"/>
    </source>
</evidence>
<feature type="transmembrane region" description="Helical" evidence="1">
    <location>
        <begin position="78"/>
        <end position="99"/>
    </location>
</feature>
<reference evidence="3 4" key="1">
    <citation type="journal article" date="2011" name="PLoS Pathog.">
        <title>Dynamic evolution of pathogenicity revealed by sequencing and comparative genomics of 19 Pseudomonas syringae isolates.</title>
        <authorList>
            <person name="Baltrus D.A."/>
            <person name="Nishimura M.T."/>
            <person name="Romanchuk A."/>
            <person name="Chang J.H."/>
            <person name="Mukhtar M.S."/>
            <person name="Cherkis K."/>
            <person name="Roach J."/>
            <person name="Grant S.R."/>
            <person name="Jones C.D."/>
            <person name="Dangl J.L."/>
        </authorList>
    </citation>
    <scope>NUCLEOTIDE SEQUENCE [LARGE SCALE GENOMIC DNA]</scope>
    <source>
        <strain evidence="4">race 4</strain>
    </source>
</reference>
<dbReference type="GO" id="GO:0016020">
    <property type="term" value="C:membrane"/>
    <property type="evidence" value="ECO:0007669"/>
    <property type="project" value="InterPro"/>
</dbReference>
<dbReference type="Proteomes" id="UP000005466">
    <property type="component" value="Unassembled WGS sequence"/>
</dbReference>
<dbReference type="InterPro" id="IPR003568">
    <property type="entry name" value="Cyt_c_biogenesis_CcmF"/>
</dbReference>
<keyword evidence="1" id="KW-1133">Transmembrane helix</keyword>
<comment type="caution">
    <text evidence="3">The sequence shown here is derived from an EMBL/GenBank/DDBJ whole genome shotgun (WGS) entry which is preliminary data.</text>
</comment>
<dbReference type="PATRIC" id="fig|875330.6.peg.1630"/>
<gene>
    <name evidence="3" type="ORF">Pgy4_09313</name>
</gene>
<dbReference type="PRINTS" id="PR01411">
    <property type="entry name" value="CCMFBIOGNSIS"/>
</dbReference>
<sequence>YPLVNDAMSGAKMSVGPPYFNALFVPLMGLLLVVMAVGVLVRWKDTPLKWLLGMLAPVLVGSAVLAVLAALLMGDFQWAVLATFMLAAWVLLAGVRDLFDKTRHKGLLRGALGLTRSYWGMQLAHLGIVVCALGVVLSSQNSAERDLRMAPGESTELGGYVFVFESAKHYEGPNFTSDRGTVRVLHNGAQITELHPEKRLYSVQQSMMTEAGIDAGFSRDLYVALGEPLGNGAWAVRVHVKPFVRWIWLGGLLTGLGGVLAAFDRRYRTRVKSKVREALGMSGVAL</sequence>
<proteinExistence type="predicted"/>
<dbReference type="GO" id="GO:0017004">
    <property type="term" value="P:cytochrome complex assembly"/>
    <property type="evidence" value="ECO:0007669"/>
    <property type="project" value="InterPro"/>
</dbReference>
<dbReference type="HOGENOM" id="CLU_971499_0_0_6"/>
<dbReference type="InterPro" id="IPR032523">
    <property type="entry name" value="CcmF_C"/>
</dbReference>
<keyword evidence="1" id="KW-0812">Transmembrane</keyword>
<feature type="transmembrane region" description="Helical" evidence="1">
    <location>
        <begin position="243"/>
        <end position="263"/>
    </location>
</feature>
<feature type="domain" description="Cytochrome c-type biogenesis protein CcmF C-terminal" evidence="2">
    <location>
        <begin position="1"/>
        <end position="265"/>
    </location>
</feature>
<dbReference type="AlphaFoldDB" id="F3C2T7"/>
<protein>
    <submittedName>
        <fullName evidence="3">Cytochrome c-type biogenesis protein CcmF</fullName>
    </submittedName>
</protein>
<evidence type="ECO:0000259" key="2">
    <source>
        <dbReference type="Pfam" id="PF16327"/>
    </source>
</evidence>
<dbReference type="Pfam" id="PF16327">
    <property type="entry name" value="CcmF_C"/>
    <property type="match status" value="1"/>
</dbReference>
<keyword evidence="1" id="KW-0472">Membrane</keyword>
<feature type="non-terminal residue" evidence="3">
    <location>
        <position position="1"/>
    </location>
</feature>
<feature type="transmembrane region" description="Helical" evidence="1">
    <location>
        <begin position="50"/>
        <end position="72"/>
    </location>
</feature>
<organism evidence="3 4">
    <name type="scientific">Pseudomonas savastanoi pv. glycinea str. race 4</name>
    <dbReference type="NCBI Taxonomy" id="875330"/>
    <lineage>
        <taxon>Bacteria</taxon>
        <taxon>Pseudomonadati</taxon>
        <taxon>Pseudomonadota</taxon>
        <taxon>Gammaproteobacteria</taxon>
        <taxon>Pseudomonadales</taxon>
        <taxon>Pseudomonadaceae</taxon>
        <taxon>Pseudomonas</taxon>
    </lineage>
</organism>
<accession>F3C2T7</accession>
<name>F3C2T7_PSESG</name>
<feature type="transmembrane region" description="Helical" evidence="1">
    <location>
        <begin position="119"/>
        <end position="139"/>
    </location>
</feature>